<dbReference type="AlphaFoldDB" id="A0A2H0U970"/>
<name>A0A2H0U970_9BACT</name>
<evidence type="ECO:0000313" key="2">
    <source>
        <dbReference type="Proteomes" id="UP000230179"/>
    </source>
</evidence>
<dbReference type="Proteomes" id="UP000230179">
    <property type="component" value="Unassembled WGS sequence"/>
</dbReference>
<proteinExistence type="predicted"/>
<gene>
    <name evidence="1" type="ORF">COU19_03050</name>
</gene>
<protein>
    <recommendedName>
        <fullName evidence="3">STAS domain-containing protein</fullName>
    </recommendedName>
</protein>
<evidence type="ECO:0008006" key="3">
    <source>
        <dbReference type="Google" id="ProtNLM"/>
    </source>
</evidence>
<sequence length="136" mass="14758">MESHTLDATLLGSDVILITIQGDITDTNLPALLEDVHRAEAMIKAESEKALRPLPILVDVSKLNRTYTPEGIMVLAEFEKANRPFVTRTAVFGADLKIKFTGEIISSLSNRHNIAFFDTKEEALASLTAESSGSAA</sequence>
<organism evidence="1 2">
    <name type="scientific">Candidatus Kaiserbacteria bacterium CG10_big_fil_rev_8_21_14_0_10_56_12</name>
    <dbReference type="NCBI Taxonomy" id="1974611"/>
    <lineage>
        <taxon>Bacteria</taxon>
        <taxon>Candidatus Kaiseribacteriota</taxon>
    </lineage>
</organism>
<dbReference type="InterPro" id="IPR021866">
    <property type="entry name" value="SpoIIAA-like"/>
</dbReference>
<reference evidence="2" key="1">
    <citation type="submission" date="2017-09" db="EMBL/GenBank/DDBJ databases">
        <title>Depth-based differentiation of microbial function through sediment-hosted aquifers and enrichment of novel symbionts in the deep terrestrial subsurface.</title>
        <authorList>
            <person name="Probst A.J."/>
            <person name="Ladd B."/>
            <person name="Jarett J.K."/>
            <person name="Geller-Mcgrath D.E."/>
            <person name="Sieber C.M.K."/>
            <person name="Emerson J.B."/>
            <person name="Anantharaman K."/>
            <person name="Thomas B.C."/>
            <person name="Malmstrom R."/>
            <person name="Stieglmeier M."/>
            <person name="Klingl A."/>
            <person name="Woyke T."/>
            <person name="Ryan C.M."/>
            <person name="Banfield J.F."/>
        </authorList>
    </citation>
    <scope>NUCLEOTIDE SEQUENCE [LARGE SCALE GENOMIC DNA]</scope>
</reference>
<dbReference type="Pfam" id="PF11964">
    <property type="entry name" value="SpoIIAA-like"/>
    <property type="match status" value="1"/>
</dbReference>
<accession>A0A2H0U970</accession>
<evidence type="ECO:0000313" key="1">
    <source>
        <dbReference type="EMBL" id="PIR82961.1"/>
    </source>
</evidence>
<dbReference type="EMBL" id="PFBL01000023">
    <property type="protein sequence ID" value="PIR82961.1"/>
    <property type="molecule type" value="Genomic_DNA"/>
</dbReference>
<comment type="caution">
    <text evidence="1">The sequence shown here is derived from an EMBL/GenBank/DDBJ whole genome shotgun (WGS) entry which is preliminary data.</text>
</comment>